<comment type="catalytic activity">
    <reaction evidence="7">
        <text>a 2'-deoxyadenosine in DNA + S-adenosyl-L-methionine = an N(6)-methyl-2'-deoxyadenosine in DNA + S-adenosyl-L-homocysteine + H(+)</text>
        <dbReference type="Rhea" id="RHEA:15197"/>
        <dbReference type="Rhea" id="RHEA-COMP:12418"/>
        <dbReference type="Rhea" id="RHEA-COMP:12419"/>
        <dbReference type="ChEBI" id="CHEBI:15378"/>
        <dbReference type="ChEBI" id="CHEBI:57856"/>
        <dbReference type="ChEBI" id="CHEBI:59789"/>
        <dbReference type="ChEBI" id="CHEBI:90615"/>
        <dbReference type="ChEBI" id="CHEBI:90616"/>
        <dbReference type="EC" id="2.1.1.72"/>
    </reaction>
</comment>
<organism evidence="9 10">
    <name type="scientific">Pararhizobium mangrovi</name>
    <dbReference type="NCBI Taxonomy" id="2590452"/>
    <lineage>
        <taxon>Bacteria</taxon>
        <taxon>Pseudomonadati</taxon>
        <taxon>Pseudomonadota</taxon>
        <taxon>Alphaproteobacteria</taxon>
        <taxon>Hyphomicrobiales</taxon>
        <taxon>Rhizobiaceae</taxon>
        <taxon>Rhizobium/Agrobacterium group</taxon>
        <taxon>Pararhizobium</taxon>
    </lineage>
</organism>
<evidence type="ECO:0000313" key="10">
    <source>
        <dbReference type="Proteomes" id="UP000320314"/>
    </source>
</evidence>
<accession>A0A506U3V0</accession>
<evidence type="ECO:0000256" key="5">
    <source>
        <dbReference type="ARBA" id="ARBA00022691"/>
    </source>
</evidence>
<evidence type="ECO:0000259" key="8">
    <source>
        <dbReference type="Pfam" id="PF02384"/>
    </source>
</evidence>
<dbReference type="PANTHER" id="PTHR33841">
    <property type="entry name" value="DNA METHYLTRANSFERASE YEEA-RELATED"/>
    <property type="match status" value="1"/>
</dbReference>
<dbReference type="PRINTS" id="PR00507">
    <property type="entry name" value="N12N6MTFRASE"/>
</dbReference>
<comment type="caution">
    <text evidence="9">The sequence shown here is derived from an EMBL/GenBank/DDBJ whole genome shotgun (WGS) entry which is preliminary data.</text>
</comment>
<dbReference type="GO" id="GO:0003677">
    <property type="term" value="F:DNA binding"/>
    <property type="evidence" value="ECO:0007669"/>
    <property type="project" value="InterPro"/>
</dbReference>
<comment type="similarity">
    <text evidence="1">Belongs to the N(4)/N(6)-methyltransferase family.</text>
</comment>
<dbReference type="Proteomes" id="UP000320314">
    <property type="component" value="Unassembled WGS sequence"/>
</dbReference>
<evidence type="ECO:0000256" key="1">
    <source>
        <dbReference type="ARBA" id="ARBA00006594"/>
    </source>
</evidence>
<evidence type="ECO:0000256" key="6">
    <source>
        <dbReference type="ARBA" id="ARBA00022747"/>
    </source>
</evidence>
<keyword evidence="5" id="KW-0949">S-adenosyl-L-methionine</keyword>
<dbReference type="InterPro" id="IPR003356">
    <property type="entry name" value="DNA_methylase_A-5"/>
</dbReference>
<dbReference type="OrthoDB" id="9800643at2"/>
<dbReference type="AlphaFoldDB" id="A0A506U3V0"/>
<dbReference type="EC" id="2.1.1.72" evidence="2"/>
<evidence type="ECO:0000313" key="9">
    <source>
        <dbReference type="EMBL" id="TPW28128.1"/>
    </source>
</evidence>
<dbReference type="EMBL" id="VHLH01000017">
    <property type="protein sequence ID" value="TPW28128.1"/>
    <property type="molecule type" value="Genomic_DNA"/>
</dbReference>
<dbReference type="GO" id="GO:0008170">
    <property type="term" value="F:N-methyltransferase activity"/>
    <property type="evidence" value="ECO:0007669"/>
    <property type="project" value="InterPro"/>
</dbReference>
<feature type="domain" description="DNA methylase adenine-specific" evidence="8">
    <location>
        <begin position="41"/>
        <end position="159"/>
    </location>
</feature>
<dbReference type="RefSeq" id="WP_141166953.1">
    <property type="nucleotide sequence ID" value="NZ_VHLH01000017.1"/>
</dbReference>
<reference evidence="9 10" key="1">
    <citation type="submission" date="2019-06" db="EMBL/GenBank/DDBJ databases">
        <authorList>
            <person name="Li M."/>
        </authorList>
    </citation>
    <scope>NUCLEOTIDE SEQUENCE [LARGE SCALE GENOMIC DNA]</scope>
    <source>
        <strain evidence="9 10">BGMRC6574</strain>
    </source>
</reference>
<keyword evidence="4" id="KW-0808">Transferase</keyword>
<dbReference type="PANTHER" id="PTHR33841:SF5">
    <property type="entry name" value="DNA METHYLASE (MODIFICATION METHYLASE) (METHYLTRANSFERASE)-RELATED"/>
    <property type="match status" value="1"/>
</dbReference>
<protein>
    <recommendedName>
        <fullName evidence="2">site-specific DNA-methyltransferase (adenine-specific)</fullName>
        <ecNumber evidence="2">2.1.1.72</ecNumber>
    </recommendedName>
</protein>
<dbReference type="InterPro" id="IPR002052">
    <property type="entry name" value="DNA_methylase_N6_adenine_CS"/>
</dbReference>
<proteinExistence type="inferred from homology"/>
<evidence type="ECO:0000256" key="7">
    <source>
        <dbReference type="ARBA" id="ARBA00047942"/>
    </source>
</evidence>
<dbReference type="PROSITE" id="PS00092">
    <property type="entry name" value="N6_MTASE"/>
    <property type="match status" value="1"/>
</dbReference>
<name>A0A506U3V0_9HYPH</name>
<keyword evidence="3" id="KW-0489">Methyltransferase</keyword>
<dbReference type="Pfam" id="PF02384">
    <property type="entry name" value="N6_Mtase"/>
    <property type="match status" value="1"/>
</dbReference>
<gene>
    <name evidence="9" type="ORF">FJU11_10140</name>
</gene>
<sequence length="717" mass="78131">MTSIGGTIRTIWQRQSTVREYDAHIAVRSEARAFEEALPASQRKELGQFFTGMPLGRVLAALAVDAGTQCILDPMAGSGDLLDAASETASTRGTRLLRLHAIEVDETTAAMCESRLRRVPIGGDLVPRIICGDAFQPATHETLSDSGYDLVITNPPYVRYQSLNGRGSKIRSGLSEIVEKRLSGAAQEIWRSLTDGYSGLADLSVPAWLLSALLVRPEGRLALVVPATWRSRAYADVIRYLLLRCFRLELVIEDTQPGWFSDALVRTHLIVARRLPDAEMAEPVSVRRNWPEALWVQVAPEAACTESLLGAAFSGRQPEDAFAAWCRNSVRPEVLGIRDRAFSLEEEWVALRVQADARPWVKSLEPARANGSAGVQSDSTTASVPEALRDLLPLSFDGCALRPLSSAGIHAGQGLRTGCNRFFYVKLIGDENDAVMRVQTDPVFGSGRVVPVPENTLIPVLHRQADLEAWRNGILPATRVLDLRRAVLPEDMDQVYEAAAYQLLHSDELPAIMPDELAAHVRAAGETRIGSGENAKPIPEMSAVRTNASAGRKSALPRFWYMLPDFMPRHLPQAFVPRIIHGAPQVYANASPVILIDANFSTFWTEDRGWTVAGLTALLNSSWCRAVMEATGTQLGGGALKLEAAHLRTMAVPHLDREAVACLNDAGIGGQDSRLCDRIVLQAILGNQASDSDVDAFVERLNERRAALGAGRQRGAA</sequence>
<dbReference type="InterPro" id="IPR029063">
    <property type="entry name" value="SAM-dependent_MTases_sf"/>
</dbReference>
<dbReference type="GO" id="GO:0009007">
    <property type="term" value="F:site-specific DNA-methyltransferase (adenine-specific) activity"/>
    <property type="evidence" value="ECO:0007669"/>
    <property type="project" value="UniProtKB-EC"/>
</dbReference>
<dbReference type="GO" id="GO:0032259">
    <property type="term" value="P:methylation"/>
    <property type="evidence" value="ECO:0007669"/>
    <property type="project" value="UniProtKB-KW"/>
</dbReference>
<dbReference type="Gene3D" id="3.40.50.150">
    <property type="entry name" value="Vaccinia Virus protein VP39"/>
    <property type="match status" value="1"/>
</dbReference>
<dbReference type="SUPFAM" id="SSF53335">
    <property type="entry name" value="S-adenosyl-L-methionine-dependent methyltransferases"/>
    <property type="match status" value="1"/>
</dbReference>
<keyword evidence="10" id="KW-1185">Reference proteome</keyword>
<evidence type="ECO:0000256" key="2">
    <source>
        <dbReference type="ARBA" id="ARBA00011900"/>
    </source>
</evidence>
<keyword evidence="6" id="KW-0680">Restriction system</keyword>
<dbReference type="GO" id="GO:0009307">
    <property type="term" value="P:DNA restriction-modification system"/>
    <property type="evidence" value="ECO:0007669"/>
    <property type="project" value="UniProtKB-KW"/>
</dbReference>
<evidence type="ECO:0000256" key="4">
    <source>
        <dbReference type="ARBA" id="ARBA00022679"/>
    </source>
</evidence>
<evidence type="ECO:0000256" key="3">
    <source>
        <dbReference type="ARBA" id="ARBA00022603"/>
    </source>
</evidence>
<dbReference type="InterPro" id="IPR050953">
    <property type="entry name" value="N4_N6_ade-DNA_methylase"/>
</dbReference>